<keyword evidence="2" id="KW-0472">Membrane</keyword>
<evidence type="ECO:0000313" key="3">
    <source>
        <dbReference type="EMBL" id="NVM94239.1"/>
    </source>
</evidence>
<dbReference type="AlphaFoldDB" id="A0A7Y7LYQ5"/>
<evidence type="ECO:0000256" key="2">
    <source>
        <dbReference type="SAM" id="Phobius"/>
    </source>
</evidence>
<sequence>MTAERDHPASHQRGGAGMDASARRGRYVSAVLGSAVIFWLVNIWPGWQTVPFLSPATSGVLGIFNASLVISVIVNLVNIAANNPWVRALGEIITSAIGLVVLARLWTIFPFDFGSSSFNWILVARILIVLACAGCGISIVVQLVTISRLALGSPPRRHQGQSPHRAGHYRGSTPE</sequence>
<comment type="caution">
    <text evidence="3">The sequence shown here is derived from an EMBL/GenBank/DDBJ whole genome shotgun (WGS) entry which is preliminary data.</text>
</comment>
<proteinExistence type="predicted"/>
<dbReference type="EMBL" id="JAAMFM010000004">
    <property type="protein sequence ID" value="NVM94239.1"/>
    <property type="molecule type" value="Genomic_DNA"/>
</dbReference>
<reference evidence="3 4" key="1">
    <citation type="submission" date="2020-02" db="EMBL/GenBank/DDBJ databases">
        <title>Genome sequence of strain AETb3-4.</title>
        <authorList>
            <person name="Gao J."/>
            <person name="Zhang X."/>
        </authorList>
    </citation>
    <scope>NUCLEOTIDE SEQUENCE [LARGE SCALE GENOMIC DNA]</scope>
    <source>
        <strain evidence="3 4">AETb3-4</strain>
    </source>
</reference>
<name>A0A7Y7LYQ5_9MICC</name>
<keyword evidence="2" id="KW-1133">Transmembrane helix</keyword>
<evidence type="ECO:0000313" key="4">
    <source>
        <dbReference type="Proteomes" id="UP000543556"/>
    </source>
</evidence>
<dbReference type="Proteomes" id="UP000543556">
    <property type="component" value="Unassembled WGS sequence"/>
</dbReference>
<keyword evidence="2" id="KW-0812">Transmembrane</keyword>
<feature type="transmembrane region" description="Helical" evidence="2">
    <location>
        <begin position="59"/>
        <end position="81"/>
    </location>
</feature>
<protein>
    <submittedName>
        <fullName evidence="3">Uncharacterized protein</fullName>
    </submittedName>
</protein>
<accession>A0A7Y7LYQ5</accession>
<feature type="region of interest" description="Disordered" evidence="1">
    <location>
        <begin position="153"/>
        <end position="175"/>
    </location>
</feature>
<evidence type="ECO:0000256" key="1">
    <source>
        <dbReference type="SAM" id="MobiDB-lite"/>
    </source>
</evidence>
<dbReference type="RefSeq" id="WP_176633960.1">
    <property type="nucleotide sequence ID" value="NZ_JAAMFM010000004.1"/>
</dbReference>
<feature type="transmembrane region" description="Helical" evidence="2">
    <location>
        <begin position="27"/>
        <end position="47"/>
    </location>
</feature>
<feature type="transmembrane region" description="Helical" evidence="2">
    <location>
        <begin position="88"/>
        <end position="109"/>
    </location>
</feature>
<organism evidence="3 4">
    <name type="scientific">Arthrobacter wenxiniae</name>
    <dbReference type="NCBI Taxonomy" id="2713570"/>
    <lineage>
        <taxon>Bacteria</taxon>
        <taxon>Bacillati</taxon>
        <taxon>Actinomycetota</taxon>
        <taxon>Actinomycetes</taxon>
        <taxon>Micrococcales</taxon>
        <taxon>Micrococcaceae</taxon>
        <taxon>Arthrobacter</taxon>
    </lineage>
</organism>
<feature type="transmembrane region" description="Helical" evidence="2">
    <location>
        <begin position="121"/>
        <end position="151"/>
    </location>
</feature>
<gene>
    <name evidence="3" type="ORF">G6034_04805</name>
</gene>
<keyword evidence="4" id="KW-1185">Reference proteome</keyword>